<gene>
    <name evidence="6" type="ORF">CDL12_23797</name>
</gene>
<proteinExistence type="predicted"/>
<protein>
    <submittedName>
        <fullName evidence="6">Uncharacterized protein</fullName>
    </submittedName>
</protein>
<dbReference type="STRING" id="429701.A0A2G9GEM5"/>
<accession>A0A2G9GEM5</accession>
<dbReference type="GO" id="GO:0005737">
    <property type="term" value="C:cytoplasm"/>
    <property type="evidence" value="ECO:0007669"/>
    <property type="project" value="TreeGrafter"/>
</dbReference>
<keyword evidence="4" id="KW-0807">Transducer</keyword>
<dbReference type="GO" id="GO:0001664">
    <property type="term" value="F:G protein-coupled receptor binding"/>
    <property type="evidence" value="ECO:0007669"/>
    <property type="project" value="TreeGrafter"/>
</dbReference>
<evidence type="ECO:0000256" key="1">
    <source>
        <dbReference type="ARBA" id="ARBA00022723"/>
    </source>
</evidence>
<dbReference type="GO" id="GO:0005834">
    <property type="term" value="C:heterotrimeric G-protein complex"/>
    <property type="evidence" value="ECO:0007669"/>
    <property type="project" value="TreeGrafter"/>
</dbReference>
<evidence type="ECO:0000313" key="6">
    <source>
        <dbReference type="EMBL" id="PIN03672.1"/>
    </source>
</evidence>
<evidence type="ECO:0000256" key="2">
    <source>
        <dbReference type="ARBA" id="ARBA00022741"/>
    </source>
</evidence>
<dbReference type="Proteomes" id="UP000231279">
    <property type="component" value="Unassembled WGS sequence"/>
</dbReference>
<dbReference type="PANTHER" id="PTHR10218:SF222">
    <property type="entry name" value="EXTRA-LARGE GUANINE NUCLEOTIDE-BINDING PROTEIN 1"/>
    <property type="match status" value="1"/>
</dbReference>
<keyword evidence="3 5" id="KW-0342">GTP-binding</keyword>
<dbReference type="InterPro" id="IPR011025">
    <property type="entry name" value="GproteinA_insert"/>
</dbReference>
<dbReference type="Gene3D" id="1.10.400.10">
    <property type="entry name" value="GI Alpha 1, domain 2-like"/>
    <property type="match status" value="1"/>
</dbReference>
<dbReference type="GO" id="GO:0046872">
    <property type="term" value="F:metal ion binding"/>
    <property type="evidence" value="ECO:0007669"/>
    <property type="project" value="UniProtKB-KW"/>
</dbReference>
<dbReference type="GO" id="GO:0005525">
    <property type="term" value="F:GTP binding"/>
    <property type="evidence" value="ECO:0007669"/>
    <property type="project" value="UniProtKB-KW"/>
</dbReference>
<evidence type="ECO:0000313" key="7">
    <source>
        <dbReference type="Proteomes" id="UP000231279"/>
    </source>
</evidence>
<dbReference type="GO" id="GO:0031683">
    <property type="term" value="F:G-protein beta/gamma-subunit complex binding"/>
    <property type="evidence" value="ECO:0007669"/>
    <property type="project" value="InterPro"/>
</dbReference>
<dbReference type="EMBL" id="NKXS01005439">
    <property type="protein sequence ID" value="PIN03672.1"/>
    <property type="molecule type" value="Genomic_DNA"/>
</dbReference>
<dbReference type="PANTHER" id="PTHR10218">
    <property type="entry name" value="GTP-BINDING PROTEIN ALPHA SUBUNIT"/>
    <property type="match status" value="1"/>
</dbReference>
<dbReference type="GO" id="GO:0007188">
    <property type="term" value="P:adenylate cyclase-modulating G protein-coupled receptor signaling pathway"/>
    <property type="evidence" value="ECO:0007669"/>
    <property type="project" value="TreeGrafter"/>
</dbReference>
<keyword evidence="2 5" id="KW-0547">Nucleotide-binding</keyword>
<dbReference type="PRINTS" id="PR00318">
    <property type="entry name" value="GPROTEINA"/>
</dbReference>
<dbReference type="GO" id="GO:0003924">
    <property type="term" value="F:GTPase activity"/>
    <property type="evidence" value="ECO:0007669"/>
    <property type="project" value="InterPro"/>
</dbReference>
<evidence type="ECO:0000256" key="4">
    <source>
        <dbReference type="ARBA" id="ARBA00023224"/>
    </source>
</evidence>
<organism evidence="6 7">
    <name type="scientific">Handroanthus impetiginosus</name>
    <dbReference type="NCBI Taxonomy" id="429701"/>
    <lineage>
        <taxon>Eukaryota</taxon>
        <taxon>Viridiplantae</taxon>
        <taxon>Streptophyta</taxon>
        <taxon>Embryophyta</taxon>
        <taxon>Tracheophyta</taxon>
        <taxon>Spermatophyta</taxon>
        <taxon>Magnoliopsida</taxon>
        <taxon>eudicotyledons</taxon>
        <taxon>Gunneridae</taxon>
        <taxon>Pentapetalae</taxon>
        <taxon>asterids</taxon>
        <taxon>lamiids</taxon>
        <taxon>Lamiales</taxon>
        <taxon>Bignoniaceae</taxon>
        <taxon>Crescentiina</taxon>
        <taxon>Tabebuia alliance</taxon>
        <taxon>Handroanthus</taxon>
    </lineage>
</organism>
<dbReference type="PROSITE" id="PS51882">
    <property type="entry name" value="G_ALPHA"/>
    <property type="match status" value="1"/>
</dbReference>
<reference evidence="7" key="1">
    <citation type="journal article" date="2018" name="Gigascience">
        <title>Genome assembly of the Pink Ipe (Handroanthus impetiginosus, Bignoniaceae), a highly valued, ecologically keystone Neotropical timber forest tree.</title>
        <authorList>
            <person name="Silva-Junior O.B."/>
            <person name="Grattapaglia D."/>
            <person name="Novaes E."/>
            <person name="Collevatti R.G."/>
        </authorList>
    </citation>
    <scope>NUCLEOTIDE SEQUENCE [LARGE SCALE GENOMIC DNA]</scope>
    <source>
        <strain evidence="7">cv. UFG-1</strain>
    </source>
</reference>
<comment type="caution">
    <text evidence="6">The sequence shown here is derived from an EMBL/GenBank/DDBJ whole genome shotgun (WGS) entry which is preliminary data.</text>
</comment>
<evidence type="ECO:0000256" key="3">
    <source>
        <dbReference type="ARBA" id="ARBA00023134"/>
    </source>
</evidence>
<dbReference type="InterPro" id="IPR001019">
    <property type="entry name" value="Gprotein_alpha_su"/>
</dbReference>
<dbReference type="InterPro" id="IPR027417">
    <property type="entry name" value="P-loop_NTPase"/>
</dbReference>
<dbReference type="SUPFAM" id="SSF52540">
    <property type="entry name" value="P-loop containing nucleoside triphosphate hydrolases"/>
    <property type="match status" value="1"/>
</dbReference>
<dbReference type="OrthoDB" id="5817230at2759"/>
<dbReference type="AlphaFoldDB" id="A0A2G9GEM5"/>
<dbReference type="SUPFAM" id="SSF47895">
    <property type="entry name" value="Transducin (alpha subunit), insertion domain"/>
    <property type="match status" value="1"/>
</dbReference>
<keyword evidence="7" id="KW-1185">Reference proteome</keyword>
<keyword evidence="1" id="KW-0479">Metal-binding</keyword>
<feature type="binding site" evidence="5">
    <location>
        <begin position="61"/>
        <end position="65"/>
    </location>
    <ligand>
        <name>GTP</name>
        <dbReference type="ChEBI" id="CHEBI:37565"/>
    </ligand>
</feature>
<evidence type="ECO:0000256" key="5">
    <source>
        <dbReference type="PIRSR" id="PIRSR601019-1"/>
    </source>
</evidence>
<dbReference type="SMART" id="SM00275">
    <property type="entry name" value="G_alpha"/>
    <property type="match status" value="1"/>
</dbReference>
<dbReference type="FunFam" id="3.40.50.300:FF:000692">
    <property type="entry name" value="Guanine nucleotide-binding protein subunit alpha"/>
    <property type="match status" value="1"/>
</dbReference>
<sequence>MRRSELQRLHSAANYFLERAVHIFKPEYEPSNKDILSAERFPSSLSYVDFSFPPPHDDEFDTWGQQDFTARYQLIRPYGIEDNTAWFQIFVDIRIIIFCVSLCDYDQYVIDDDLYPVNKMMYNRQFFESTVTNPVFDEEGFLLLLTKYDLFEEKIKQIPLNQCDWFADFRPVQGTGTGTTVQSLGEKGFQYISLKFMTLYRSLTGRKLYVAKVNCLNQHSVDVALRYVREILMWEEEMSEYARTDHSSDYSVTCE</sequence>
<dbReference type="Gene3D" id="3.40.50.300">
    <property type="entry name" value="P-loop containing nucleotide triphosphate hydrolases"/>
    <property type="match status" value="1"/>
</dbReference>
<name>A0A2G9GEM5_9LAMI</name>
<dbReference type="Pfam" id="PF00503">
    <property type="entry name" value="G-alpha"/>
    <property type="match status" value="1"/>
</dbReference>